<name>A0ABQ9TNF9_SAGOE</name>
<feature type="non-terminal residue" evidence="1">
    <location>
        <position position="1"/>
    </location>
</feature>
<dbReference type="EMBL" id="JASSZA010000020">
    <property type="protein sequence ID" value="KAK2085958.1"/>
    <property type="molecule type" value="Genomic_DNA"/>
</dbReference>
<comment type="caution">
    <text evidence="1">The sequence shown here is derived from an EMBL/GenBank/DDBJ whole genome shotgun (WGS) entry which is preliminary data.</text>
</comment>
<dbReference type="Proteomes" id="UP001266305">
    <property type="component" value="Unassembled WGS sequence"/>
</dbReference>
<accession>A0ABQ9TNF9</accession>
<evidence type="ECO:0000313" key="2">
    <source>
        <dbReference type="Proteomes" id="UP001266305"/>
    </source>
</evidence>
<gene>
    <name evidence="1" type="ORF">P7K49_035383</name>
</gene>
<evidence type="ECO:0000313" key="1">
    <source>
        <dbReference type="EMBL" id="KAK2085958.1"/>
    </source>
</evidence>
<protein>
    <submittedName>
        <fullName evidence="1">Uncharacterized protein</fullName>
    </submittedName>
</protein>
<organism evidence="1 2">
    <name type="scientific">Saguinus oedipus</name>
    <name type="common">Cotton-top tamarin</name>
    <name type="synonym">Oedipomidas oedipus</name>
    <dbReference type="NCBI Taxonomy" id="9490"/>
    <lineage>
        <taxon>Eukaryota</taxon>
        <taxon>Metazoa</taxon>
        <taxon>Chordata</taxon>
        <taxon>Craniata</taxon>
        <taxon>Vertebrata</taxon>
        <taxon>Euteleostomi</taxon>
        <taxon>Mammalia</taxon>
        <taxon>Eutheria</taxon>
        <taxon>Euarchontoglires</taxon>
        <taxon>Primates</taxon>
        <taxon>Haplorrhini</taxon>
        <taxon>Platyrrhini</taxon>
        <taxon>Cebidae</taxon>
        <taxon>Callitrichinae</taxon>
        <taxon>Saguinus</taxon>
    </lineage>
</organism>
<sequence>VMDMPVKGFVQMKHSGEAKLTYHRLFISVVSSLDEHESTKLCSLEAKQCSVAEYNFNSRLSGKILNRVNSTSSLEL</sequence>
<reference evidence="1 2" key="1">
    <citation type="submission" date="2023-05" db="EMBL/GenBank/DDBJ databases">
        <title>B98-5 Cell Line De Novo Hybrid Assembly: An Optical Mapping Approach.</title>
        <authorList>
            <person name="Kananen K."/>
            <person name="Auerbach J.A."/>
            <person name="Kautto E."/>
            <person name="Blachly J.S."/>
        </authorList>
    </citation>
    <scope>NUCLEOTIDE SEQUENCE [LARGE SCALE GENOMIC DNA]</scope>
    <source>
        <strain evidence="1">B95-8</strain>
        <tissue evidence="1">Cell line</tissue>
    </source>
</reference>
<keyword evidence="2" id="KW-1185">Reference proteome</keyword>
<proteinExistence type="predicted"/>
<feature type="non-terminal residue" evidence="1">
    <location>
        <position position="76"/>
    </location>
</feature>